<dbReference type="PRINTS" id="PR00488">
    <property type="entry name" value="5LPOXGNASEAP"/>
</dbReference>
<evidence type="ECO:0008006" key="10">
    <source>
        <dbReference type="Google" id="ProtNLM"/>
    </source>
</evidence>
<organism evidence="8 9">
    <name type="scientific">Batillaria attramentaria</name>
    <dbReference type="NCBI Taxonomy" id="370345"/>
    <lineage>
        <taxon>Eukaryota</taxon>
        <taxon>Metazoa</taxon>
        <taxon>Spiralia</taxon>
        <taxon>Lophotrochozoa</taxon>
        <taxon>Mollusca</taxon>
        <taxon>Gastropoda</taxon>
        <taxon>Caenogastropoda</taxon>
        <taxon>Sorbeoconcha</taxon>
        <taxon>Cerithioidea</taxon>
        <taxon>Batillariidae</taxon>
        <taxon>Batillaria</taxon>
    </lineage>
</organism>
<dbReference type="InterPro" id="IPR001446">
    <property type="entry name" value="5_LipOase_AP"/>
</dbReference>
<evidence type="ECO:0000256" key="6">
    <source>
        <dbReference type="ARBA" id="ARBA00023136"/>
    </source>
</evidence>
<dbReference type="PANTHER" id="PTHR10250">
    <property type="entry name" value="MICROSOMAL GLUTATHIONE S-TRANSFERASE"/>
    <property type="match status" value="1"/>
</dbReference>
<dbReference type="PANTHER" id="PTHR10250:SF15">
    <property type="entry name" value="MICROSOMAL GLUTATHIONE S-TRANSFERASE-RELATED"/>
    <property type="match status" value="1"/>
</dbReference>
<dbReference type="SUPFAM" id="SSF161084">
    <property type="entry name" value="MAPEG domain-like"/>
    <property type="match status" value="1"/>
</dbReference>
<evidence type="ECO:0000313" key="9">
    <source>
        <dbReference type="Proteomes" id="UP001519460"/>
    </source>
</evidence>
<comment type="caution">
    <text evidence="8">The sequence shown here is derived from an EMBL/GenBank/DDBJ whole genome shotgun (WGS) entry which is preliminary data.</text>
</comment>
<comment type="subcellular location">
    <subcellularLocation>
        <location evidence="1">Endoplasmic reticulum membrane</location>
        <topology evidence="1">Multi-pass membrane protein</topology>
    </subcellularLocation>
</comment>
<accession>A0ABD0L462</accession>
<feature type="transmembrane region" description="Helical" evidence="7">
    <location>
        <begin position="118"/>
        <end position="141"/>
    </location>
</feature>
<dbReference type="Proteomes" id="UP001519460">
    <property type="component" value="Unassembled WGS sequence"/>
</dbReference>
<proteinExistence type="predicted"/>
<dbReference type="GO" id="GO:0005789">
    <property type="term" value="C:endoplasmic reticulum membrane"/>
    <property type="evidence" value="ECO:0007669"/>
    <property type="project" value="UniProtKB-SubCell"/>
</dbReference>
<evidence type="ECO:0000256" key="7">
    <source>
        <dbReference type="SAM" id="Phobius"/>
    </source>
</evidence>
<evidence type="ECO:0000256" key="4">
    <source>
        <dbReference type="ARBA" id="ARBA00022824"/>
    </source>
</evidence>
<feature type="transmembrane region" description="Helical" evidence="7">
    <location>
        <begin position="69"/>
        <end position="98"/>
    </location>
</feature>
<keyword evidence="6 7" id="KW-0472">Membrane</keyword>
<gene>
    <name evidence="8" type="ORF">BaRGS_00014603</name>
</gene>
<dbReference type="AlphaFoldDB" id="A0ABD0L462"/>
<dbReference type="InterPro" id="IPR001129">
    <property type="entry name" value="Membr-assoc_MAPEG"/>
</dbReference>
<dbReference type="InterPro" id="IPR023352">
    <property type="entry name" value="MAPEG-like_dom_sf"/>
</dbReference>
<dbReference type="InterPro" id="IPR050997">
    <property type="entry name" value="MAPEG"/>
</dbReference>
<name>A0ABD0L462_9CAEN</name>
<dbReference type="Gene3D" id="1.20.120.550">
    <property type="entry name" value="Membrane associated eicosanoid/glutathione metabolism-like domain"/>
    <property type="match status" value="1"/>
</dbReference>
<keyword evidence="4" id="KW-0256">Endoplasmic reticulum</keyword>
<keyword evidence="3" id="KW-0434">Leukotriene biosynthesis</keyword>
<reference evidence="8 9" key="1">
    <citation type="journal article" date="2023" name="Sci. Data">
        <title>Genome assembly of the Korean intertidal mud-creeper Batillaria attramentaria.</title>
        <authorList>
            <person name="Patra A.K."/>
            <person name="Ho P.T."/>
            <person name="Jun S."/>
            <person name="Lee S.J."/>
            <person name="Kim Y."/>
            <person name="Won Y.J."/>
        </authorList>
    </citation>
    <scope>NUCLEOTIDE SEQUENCE [LARGE SCALE GENOMIC DNA]</scope>
    <source>
        <strain evidence="8">Wonlab-2016</strain>
    </source>
</reference>
<keyword evidence="9" id="KW-1185">Reference proteome</keyword>
<evidence type="ECO:0000313" key="8">
    <source>
        <dbReference type="EMBL" id="KAK7494130.1"/>
    </source>
</evidence>
<dbReference type="EMBL" id="JACVVK020000086">
    <property type="protein sequence ID" value="KAK7494130.1"/>
    <property type="molecule type" value="Genomic_DNA"/>
</dbReference>
<sequence>MSDEASKAMMAADDFALPAFVTFLSLGQHARFARRVGLARGKYKVDVPETTGDPGFVRVFRAHQNSMEFYPLALTSMWVSSVYFHPVPASLAGLVYIYGRQSYFDGYAESSAARLPGFMLSLNAVLLLMGMSGVGVTAALLRRYADLDLAAMAKGFVEGILKKD</sequence>
<keyword evidence="2 7" id="KW-0812">Transmembrane</keyword>
<protein>
    <recommendedName>
        <fullName evidence="10">Microsomal glutathione S-transferase 2</fullName>
    </recommendedName>
</protein>
<evidence type="ECO:0000256" key="5">
    <source>
        <dbReference type="ARBA" id="ARBA00022989"/>
    </source>
</evidence>
<dbReference type="Pfam" id="PF01124">
    <property type="entry name" value="MAPEG"/>
    <property type="match status" value="1"/>
</dbReference>
<keyword evidence="5 7" id="KW-1133">Transmembrane helix</keyword>
<dbReference type="GO" id="GO:0019370">
    <property type="term" value="P:leukotriene biosynthetic process"/>
    <property type="evidence" value="ECO:0007669"/>
    <property type="project" value="UniProtKB-KW"/>
</dbReference>
<evidence type="ECO:0000256" key="1">
    <source>
        <dbReference type="ARBA" id="ARBA00004477"/>
    </source>
</evidence>
<evidence type="ECO:0000256" key="2">
    <source>
        <dbReference type="ARBA" id="ARBA00022692"/>
    </source>
</evidence>
<dbReference type="FunFam" id="1.20.120.550:FF:000003">
    <property type="entry name" value="Leukotriene C4 synthase"/>
    <property type="match status" value="1"/>
</dbReference>
<evidence type="ECO:0000256" key="3">
    <source>
        <dbReference type="ARBA" id="ARBA00022751"/>
    </source>
</evidence>